<dbReference type="AlphaFoldDB" id="A0AAD7MIV9"/>
<evidence type="ECO:0000313" key="3">
    <source>
        <dbReference type="EMBL" id="KAJ7718751.1"/>
    </source>
</evidence>
<dbReference type="EMBL" id="JARJLG010000300">
    <property type="protein sequence ID" value="KAJ7718751.1"/>
    <property type="molecule type" value="Genomic_DNA"/>
</dbReference>
<accession>A0AAD7MIV9</accession>
<evidence type="ECO:0000256" key="1">
    <source>
        <dbReference type="ARBA" id="ARBA00005788"/>
    </source>
</evidence>
<reference evidence="3" key="1">
    <citation type="submission" date="2023-03" db="EMBL/GenBank/DDBJ databases">
        <title>Massive genome expansion in bonnet fungi (Mycena s.s.) driven by repeated elements and novel gene families across ecological guilds.</title>
        <authorList>
            <consortium name="Lawrence Berkeley National Laboratory"/>
            <person name="Harder C.B."/>
            <person name="Miyauchi S."/>
            <person name="Viragh M."/>
            <person name="Kuo A."/>
            <person name="Thoen E."/>
            <person name="Andreopoulos B."/>
            <person name="Lu D."/>
            <person name="Skrede I."/>
            <person name="Drula E."/>
            <person name="Henrissat B."/>
            <person name="Morin E."/>
            <person name="Kohler A."/>
            <person name="Barry K."/>
            <person name="LaButti K."/>
            <person name="Morin E."/>
            <person name="Salamov A."/>
            <person name="Lipzen A."/>
            <person name="Mereny Z."/>
            <person name="Hegedus B."/>
            <person name="Baldrian P."/>
            <person name="Stursova M."/>
            <person name="Weitz H."/>
            <person name="Taylor A."/>
            <person name="Grigoriev I.V."/>
            <person name="Nagy L.G."/>
            <person name="Martin F."/>
            <person name="Kauserud H."/>
        </authorList>
    </citation>
    <scope>NUCLEOTIDE SEQUENCE</scope>
    <source>
        <strain evidence="3">CBHHK188m</strain>
    </source>
</reference>
<evidence type="ECO:0000259" key="2">
    <source>
        <dbReference type="Pfam" id="PF08593"/>
    </source>
</evidence>
<protein>
    <recommendedName>
        <fullName evidence="2">Mug135-like C-terminal domain-containing protein</fullName>
    </recommendedName>
</protein>
<dbReference type="Proteomes" id="UP001215280">
    <property type="component" value="Unassembled WGS sequence"/>
</dbReference>
<proteinExistence type="inferred from homology"/>
<organism evidence="3 4">
    <name type="scientific">Mycena maculata</name>
    <dbReference type="NCBI Taxonomy" id="230809"/>
    <lineage>
        <taxon>Eukaryota</taxon>
        <taxon>Fungi</taxon>
        <taxon>Dikarya</taxon>
        <taxon>Basidiomycota</taxon>
        <taxon>Agaricomycotina</taxon>
        <taxon>Agaricomycetes</taxon>
        <taxon>Agaricomycetidae</taxon>
        <taxon>Agaricales</taxon>
        <taxon>Marasmiineae</taxon>
        <taxon>Mycenaceae</taxon>
        <taxon>Mycena</taxon>
    </lineage>
</organism>
<feature type="domain" description="Mug135-like C-terminal" evidence="2">
    <location>
        <begin position="113"/>
        <end position="188"/>
    </location>
</feature>
<name>A0AAD7MIV9_9AGAR</name>
<sequence>MPVAVPQLPASLRRVVNLPANLQDPPSRAELGRVCNLSNHAGSQRSAALANVIALAVGIGPGGIAATIANAVGPAVANAVGPAVANALVPVTQRLDAIEMKLNKTLGFAAAAHNRHQVDGKLANRPFEVVPFKDGTMPPAALPTLVNIDVIRQLSNAQTLAYYRGYGGTANNLSVAKKREFIRVAIGCIVEL</sequence>
<keyword evidence="4" id="KW-1185">Reference proteome</keyword>
<comment type="caution">
    <text evidence="3">The sequence shown here is derived from an EMBL/GenBank/DDBJ whole genome shotgun (WGS) entry which is preliminary data.</text>
</comment>
<dbReference type="Pfam" id="PF08593">
    <property type="entry name" value="Mug135_C"/>
    <property type="match status" value="1"/>
</dbReference>
<comment type="similarity">
    <text evidence="1">Belongs to the UPF0612 family.</text>
</comment>
<gene>
    <name evidence="3" type="ORF">DFH07DRAFT_1011438</name>
</gene>
<dbReference type="InterPro" id="IPR013902">
    <property type="entry name" value="Mug135-like_C"/>
</dbReference>
<evidence type="ECO:0000313" key="4">
    <source>
        <dbReference type="Proteomes" id="UP001215280"/>
    </source>
</evidence>